<keyword evidence="2" id="KW-1185">Reference proteome</keyword>
<dbReference type="EMBL" id="GG663736">
    <property type="protein sequence ID" value="EEH59811.1"/>
    <property type="molecule type" value="Genomic_DNA"/>
</dbReference>
<reference evidence="1 2" key="1">
    <citation type="journal article" date="2009" name="Science">
        <title>Green evolution and dynamic adaptations revealed by genomes of the marine picoeukaryotes Micromonas.</title>
        <authorList>
            <person name="Worden A.Z."/>
            <person name="Lee J.H."/>
            <person name="Mock T."/>
            <person name="Rouze P."/>
            <person name="Simmons M.P."/>
            <person name="Aerts A.L."/>
            <person name="Allen A.E."/>
            <person name="Cuvelier M.L."/>
            <person name="Derelle E."/>
            <person name="Everett M.V."/>
            <person name="Foulon E."/>
            <person name="Grimwood J."/>
            <person name="Gundlach H."/>
            <person name="Henrissat B."/>
            <person name="Napoli C."/>
            <person name="McDonald S.M."/>
            <person name="Parker M.S."/>
            <person name="Rombauts S."/>
            <person name="Salamov A."/>
            <person name="Von Dassow P."/>
            <person name="Badger J.H."/>
            <person name="Coutinho P.M."/>
            <person name="Demir E."/>
            <person name="Dubchak I."/>
            <person name="Gentemann C."/>
            <person name="Eikrem W."/>
            <person name="Gready J.E."/>
            <person name="John U."/>
            <person name="Lanier W."/>
            <person name="Lindquist E.A."/>
            <person name="Lucas S."/>
            <person name="Mayer K.F."/>
            <person name="Moreau H."/>
            <person name="Not F."/>
            <person name="Otillar R."/>
            <person name="Panaud O."/>
            <person name="Pangilinan J."/>
            <person name="Paulsen I."/>
            <person name="Piegu B."/>
            <person name="Poliakov A."/>
            <person name="Robbens S."/>
            <person name="Schmutz J."/>
            <person name="Toulza E."/>
            <person name="Wyss T."/>
            <person name="Zelensky A."/>
            <person name="Zhou K."/>
            <person name="Armbrust E.V."/>
            <person name="Bhattacharya D."/>
            <person name="Goodenough U.W."/>
            <person name="Van de Peer Y."/>
            <person name="Grigoriev I.V."/>
        </authorList>
    </citation>
    <scope>NUCLEOTIDE SEQUENCE [LARGE SCALE GENOMIC DNA]</scope>
    <source>
        <strain evidence="1 2">CCMP1545</strain>
    </source>
</reference>
<proteinExistence type="predicted"/>
<organism evidence="2">
    <name type="scientific">Micromonas pusilla (strain CCMP1545)</name>
    <name type="common">Picoplanktonic green alga</name>
    <dbReference type="NCBI Taxonomy" id="564608"/>
    <lineage>
        <taxon>Eukaryota</taxon>
        <taxon>Viridiplantae</taxon>
        <taxon>Chlorophyta</taxon>
        <taxon>Mamiellophyceae</taxon>
        <taxon>Mamiellales</taxon>
        <taxon>Mamiellaceae</taxon>
        <taxon>Micromonas</taxon>
    </lineage>
</organism>
<dbReference type="GeneID" id="9681975"/>
<dbReference type="Proteomes" id="UP000001876">
    <property type="component" value="Unassembled WGS sequence"/>
</dbReference>
<protein>
    <submittedName>
        <fullName evidence="1">Predicted protein</fullName>
    </submittedName>
</protein>
<dbReference type="KEGG" id="mpp:MICPUCDRAFT_64574"/>
<accession>C1MKS0</accession>
<evidence type="ECO:0000313" key="2">
    <source>
        <dbReference type="Proteomes" id="UP000001876"/>
    </source>
</evidence>
<dbReference type="RefSeq" id="XP_003056435.1">
    <property type="nucleotide sequence ID" value="XM_003056389.1"/>
</dbReference>
<dbReference type="AlphaFoldDB" id="C1MKS0"/>
<name>C1MKS0_MICPC</name>
<sequence length="124" mass="14328">MAVTILGIERKVLRHIAGHRFNKKYCVTSRKENDVSGAYVKGDSAKSYLEEENFFSTLTRKRDVESCVWPCSSADYVVIIIASGVIFLNRSTHRDISSKYVLSYKFYLRRSFEGKVLSYLRRIS</sequence>
<gene>
    <name evidence="1" type="ORF">MICPUCDRAFT_64574</name>
</gene>
<evidence type="ECO:0000313" key="1">
    <source>
        <dbReference type="EMBL" id="EEH59811.1"/>
    </source>
</evidence>